<accession>A0A8C3THH6</accession>
<feature type="transmembrane region" description="Helical" evidence="6">
    <location>
        <begin position="350"/>
        <end position="370"/>
    </location>
</feature>
<dbReference type="Pfam" id="PF00324">
    <property type="entry name" value="AA_permease"/>
    <property type="match status" value="1"/>
</dbReference>
<feature type="compositionally biased region" description="Basic and acidic residues" evidence="5">
    <location>
        <begin position="864"/>
        <end position="880"/>
    </location>
</feature>
<evidence type="ECO:0000259" key="8">
    <source>
        <dbReference type="Pfam" id="PF00324"/>
    </source>
</evidence>
<sequence length="1045" mass="116830">KRRHRAALLLPLFLTISYFPLGDGIPKESSPFINSAEMDRRNIYEGKNMALFEEEMDSNPMVSSLLNKIANYTNLTQGVVEHEADEDSKRKEIKAPRMGTFIGVYLPCLQNILGVILFLRLTWIVGTSGVLESFIIVFMCCACTMLTAISMSAIATNGVTYISPNAAIFKAEDADGETEAMLNNMRVYGTCIIALMAIVVFVGVKYVNKLALVFLSCVILSIFAIYAGVIKTAFDPPDFPICLLGNRTLSRHNFDICAKFIEVNNETVTTKLWSLFCDSPSLNATCDEYFNLNNVTEIQGIPGIASGVLIDNLWSAYTDKGSIVEKKGHPSVTGTEETKVGGLPYVFTDIMTYFTMLVGIYFPSVTGIMAGSNRSGDLRDAQKSIPTGTILAISTTSFICILCDVMFGEAVNGNLVIGMLAWPSPWVIVIGSFFSTCGAGLQSLTGAPRLLQAIARDGIIPFLQVFGHGKANGEPTWALLLTACICEIGILIASLDSVAPILSMFFLMCYMFVNLACAVQTLLCTPNWRPRFKYYHWALSFLGMSLCFALMFICSWYYALIAMLIAGCIYKYIEYRGAEKEWGDGIRGLSLNAARYALLRVEHGPPHTKNWRPQVLVLLNLDSEQVVKHPRLLSFTCQLKAGKGLTIVGSVLQGIYLDKYIEAQKAEENIKSLMGVEKTKGFCQIVVSPSFRDGMSHLIQSAGLGGMTHNTVLMAWPQSWKQTDNPFSWKNFVDTVRETTAAQQALLVAKNIDLFPTNQERFSEGNVDVWWIVHDGGMLMLLPFLLRQHKVWRKCKMRIFTVAQMDDNSIQMKKDLQIFLYHLRLNAEVEVVEMFENDISAFTYEKTLMMEQRSQMLKQMQLSKNEREREIQSITDESRGSVRRKSYSSPQSIGQDIQALLPNDNPEEEVAQLIHDRNTASHSAAIVKCDIAAATPEKVQMTWTKEKFIAEKHKNRETNVTNFKDIFNMKPNQSNVRRMHTAVKLNGVILNKSQHAQLVLLNMPGPPKNKKGDENYMEFLEVLTEGLNRVLLVRGGGREVITIYS</sequence>
<feature type="signal peptide" evidence="7">
    <location>
        <begin position="1"/>
        <end position="24"/>
    </location>
</feature>
<evidence type="ECO:0000256" key="2">
    <source>
        <dbReference type="ARBA" id="ARBA00022692"/>
    </source>
</evidence>
<evidence type="ECO:0000313" key="10">
    <source>
        <dbReference type="Ensembl" id="ENSCSRP00000028448.1"/>
    </source>
</evidence>
<keyword evidence="7" id="KW-0732">Signal</keyword>
<dbReference type="GO" id="GO:0006884">
    <property type="term" value="P:cell volume homeostasis"/>
    <property type="evidence" value="ECO:0007669"/>
    <property type="project" value="TreeGrafter"/>
</dbReference>
<keyword evidence="11" id="KW-1185">Reference proteome</keyword>
<feature type="transmembrane region" description="Helical" evidence="6">
    <location>
        <begin position="211"/>
        <end position="230"/>
    </location>
</feature>
<dbReference type="InterPro" id="IPR004842">
    <property type="entry name" value="SLC12A_fam"/>
</dbReference>
<dbReference type="PANTHER" id="PTHR11827">
    <property type="entry name" value="SOLUTE CARRIER FAMILY 12, CATION COTRANSPORTERS"/>
    <property type="match status" value="1"/>
</dbReference>
<feature type="transmembrane region" description="Helical" evidence="6">
    <location>
        <begin position="185"/>
        <end position="204"/>
    </location>
</feature>
<dbReference type="GO" id="GO:0005886">
    <property type="term" value="C:plasma membrane"/>
    <property type="evidence" value="ECO:0007669"/>
    <property type="project" value="TreeGrafter"/>
</dbReference>
<keyword evidence="2 6" id="KW-0812">Transmembrane</keyword>
<dbReference type="InterPro" id="IPR018491">
    <property type="entry name" value="SLC12_C"/>
</dbReference>
<name>A0A8C3THH6_CHESE</name>
<feature type="transmembrane region" description="Helical" evidence="6">
    <location>
        <begin position="501"/>
        <end position="523"/>
    </location>
</feature>
<feature type="transmembrane region" description="Helical" evidence="6">
    <location>
        <begin position="420"/>
        <end position="441"/>
    </location>
</feature>
<feature type="transmembrane region" description="Helical" evidence="6">
    <location>
        <begin position="134"/>
        <end position="155"/>
    </location>
</feature>
<evidence type="ECO:0000256" key="5">
    <source>
        <dbReference type="SAM" id="MobiDB-lite"/>
    </source>
</evidence>
<protein>
    <submittedName>
        <fullName evidence="10">Solute carrier family 12 member 7</fullName>
    </submittedName>
</protein>
<dbReference type="PANTHER" id="PTHR11827:SF47">
    <property type="entry name" value="SOLUTE CARRIER FAMILY 12 MEMBER 7"/>
    <property type="match status" value="1"/>
</dbReference>
<feature type="domain" description="Amino acid permease/ SLC12A" evidence="8">
    <location>
        <begin position="351"/>
        <end position="616"/>
    </location>
</feature>
<dbReference type="GO" id="GO:0045202">
    <property type="term" value="C:synapse"/>
    <property type="evidence" value="ECO:0007669"/>
    <property type="project" value="GOC"/>
</dbReference>
<evidence type="ECO:0000256" key="6">
    <source>
        <dbReference type="SAM" id="Phobius"/>
    </source>
</evidence>
<dbReference type="Gene3D" id="1.20.1740.10">
    <property type="entry name" value="Amino acid/polyamine transporter I"/>
    <property type="match status" value="1"/>
</dbReference>
<keyword evidence="4 6" id="KW-0472">Membrane</keyword>
<feature type="domain" description="SLC12A transporter C-terminal" evidence="9">
    <location>
        <begin position="746"/>
        <end position="887"/>
    </location>
</feature>
<dbReference type="GO" id="GO:0055075">
    <property type="term" value="P:potassium ion homeostasis"/>
    <property type="evidence" value="ECO:0007669"/>
    <property type="project" value="TreeGrafter"/>
</dbReference>
<feature type="transmembrane region" description="Helical" evidence="6">
    <location>
        <begin position="477"/>
        <end position="495"/>
    </location>
</feature>
<evidence type="ECO:0000313" key="11">
    <source>
        <dbReference type="Proteomes" id="UP000694403"/>
    </source>
</evidence>
<dbReference type="GO" id="GO:0055064">
    <property type="term" value="P:chloride ion homeostasis"/>
    <property type="evidence" value="ECO:0007669"/>
    <property type="project" value="TreeGrafter"/>
</dbReference>
<dbReference type="Ensembl" id="ENSCSRT00000029604.1">
    <property type="protein sequence ID" value="ENSCSRP00000028448.1"/>
    <property type="gene ID" value="ENSCSRG00000018710.1"/>
</dbReference>
<feature type="transmembrane region" description="Helical" evidence="6">
    <location>
        <begin position="102"/>
        <end position="122"/>
    </location>
</feature>
<reference evidence="10" key="2">
    <citation type="submission" date="2025-09" db="UniProtKB">
        <authorList>
            <consortium name="Ensembl"/>
        </authorList>
    </citation>
    <scope>IDENTIFICATION</scope>
</reference>
<evidence type="ECO:0000256" key="7">
    <source>
        <dbReference type="SAM" id="SignalP"/>
    </source>
</evidence>
<comment type="subcellular location">
    <subcellularLocation>
        <location evidence="1">Membrane</location>
        <topology evidence="1">Multi-pass membrane protein</topology>
    </subcellularLocation>
</comment>
<dbReference type="GO" id="GO:0015379">
    <property type="term" value="F:potassium:chloride symporter activity"/>
    <property type="evidence" value="ECO:0007669"/>
    <property type="project" value="TreeGrafter"/>
</dbReference>
<dbReference type="AlphaFoldDB" id="A0A8C3THH6"/>
<organism evidence="10 11">
    <name type="scientific">Chelydra serpentina</name>
    <name type="common">Snapping turtle</name>
    <name type="synonym">Testudo serpentina</name>
    <dbReference type="NCBI Taxonomy" id="8475"/>
    <lineage>
        <taxon>Eukaryota</taxon>
        <taxon>Metazoa</taxon>
        <taxon>Chordata</taxon>
        <taxon>Craniata</taxon>
        <taxon>Vertebrata</taxon>
        <taxon>Euteleostomi</taxon>
        <taxon>Archelosauria</taxon>
        <taxon>Testudinata</taxon>
        <taxon>Testudines</taxon>
        <taxon>Cryptodira</taxon>
        <taxon>Durocryptodira</taxon>
        <taxon>Americhelydia</taxon>
        <taxon>Chelydroidea</taxon>
        <taxon>Chelydridae</taxon>
        <taxon>Chelydra</taxon>
    </lineage>
</organism>
<proteinExistence type="predicted"/>
<keyword evidence="3 6" id="KW-1133">Transmembrane helix</keyword>
<evidence type="ECO:0000259" key="9">
    <source>
        <dbReference type="Pfam" id="PF03522"/>
    </source>
</evidence>
<dbReference type="GO" id="GO:1990573">
    <property type="term" value="P:potassium ion import across plasma membrane"/>
    <property type="evidence" value="ECO:0007669"/>
    <property type="project" value="TreeGrafter"/>
</dbReference>
<evidence type="ECO:0000256" key="1">
    <source>
        <dbReference type="ARBA" id="ARBA00004141"/>
    </source>
</evidence>
<feature type="domain" description="SLC12A transporter C-terminal" evidence="9">
    <location>
        <begin position="930"/>
        <end position="1045"/>
    </location>
</feature>
<evidence type="ECO:0000256" key="3">
    <source>
        <dbReference type="ARBA" id="ARBA00022989"/>
    </source>
</evidence>
<feature type="region of interest" description="Disordered" evidence="5">
    <location>
        <begin position="864"/>
        <end position="888"/>
    </location>
</feature>
<evidence type="ECO:0000256" key="4">
    <source>
        <dbReference type="ARBA" id="ARBA00023136"/>
    </source>
</evidence>
<dbReference type="Proteomes" id="UP000694403">
    <property type="component" value="Unplaced"/>
</dbReference>
<dbReference type="InterPro" id="IPR004841">
    <property type="entry name" value="AA-permease/SLC12A_dom"/>
</dbReference>
<feature type="transmembrane region" description="Helical" evidence="6">
    <location>
        <begin position="390"/>
        <end position="408"/>
    </location>
</feature>
<dbReference type="GO" id="GO:0007268">
    <property type="term" value="P:chemical synaptic transmission"/>
    <property type="evidence" value="ECO:0007669"/>
    <property type="project" value="TreeGrafter"/>
</dbReference>
<dbReference type="Pfam" id="PF03522">
    <property type="entry name" value="SLC12"/>
    <property type="match status" value="2"/>
</dbReference>
<feature type="chain" id="PRO_5034429406" evidence="7">
    <location>
        <begin position="25"/>
        <end position="1045"/>
    </location>
</feature>
<reference evidence="10" key="1">
    <citation type="submission" date="2025-08" db="UniProtKB">
        <authorList>
            <consortium name="Ensembl"/>
        </authorList>
    </citation>
    <scope>IDENTIFICATION</scope>
</reference>
<feature type="transmembrane region" description="Helical" evidence="6">
    <location>
        <begin position="535"/>
        <end position="559"/>
    </location>
</feature>